<dbReference type="SMART" id="SM00209">
    <property type="entry name" value="TSP1"/>
    <property type="match status" value="3"/>
</dbReference>
<keyword evidence="3" id="KW-0732">Signal</keyword>
<evidence type="ECO:0000256" key="3">
    <source>
        <dbReference type="SAM" id="SignalP"/>
    </source>
</evidence>
<dbReference type="RefSeq" id="XP_028515483.1">
    <property type="nucleotide sequence ID" value="XM_028659682.1"/>
</dbReference>
<dbReference type="PANTHER" id="PTHR22906:SF21">
    <property type="entry name" value="SEMA DOMAIN-CONTAINING PROTEIN"/>
    <property type="match status" value="1"/>
</dbReference>
<dbReference type="EnsemblMetazoa" id="XM_028659682.1">
    <property type="protein sequence ID" value="XP_028515483.1"/>
    <property type="gene ID" value="LOC114575227"/>
</dbReference>
<dbReference type="Proteomes" id="UP000887567">
    <property type="component" value="Unplaced"/>
</dbReference>
<keyword evidence="1" id="KW-0677">Repeat</keyword>
<dbReference type="PROSITE" id="PS50092">
    <property type="entry name" value="TSP1"/>
    <property type="match status" value="3"/>
</dbReference>
<evidence type="ECO:0000313" key="4">
    <source>
        <dbReference type="EnsemblMetazoa" id="XP_028515483.1"/>
    </source>
</evidence>
<dbReference type="PRINTS" id="PR01705">
    <property type="entry name" value="TSP1REPEAT"/>
</dbReference>
<dbReference type="GeneID" id="114575227"/>
<dbReference type="PANTHER" id="PTHR22906">
    <property type="entry name" value="PROPERDIN"/>
    <property type="match status" value="1"/>
</dbReference>
<sequence length="450" mass="50415">MLLCKFLLSLDVFNSFTSSERQRDDASTPPAPSTGKIVYGTWTKWAEACISNCGLGTRISSRTCKISSSQGSGNICSGPTQKEGTCYVNMCKNDTAVIHPFEGIGCYKGRNDNNNRLLPVVATNFRDGILWEEYNDSLTAVVYRCALDVQLHYKEFQYFGIEFYGECYTSNATLLSLPEDKKTDCFKSKPNVFVGRDKTIFVYKFSPVNGTWGEWGQWNLCSKTCGAGFKKRTRQCNKPAPRWGGLDCQGSSTNRTACNTIDCPVIANWSEWQLWGSCNKHCGLGTRTRHRTCSTTKKPCDGHAHETVECYLEMCKEQSSKIFPFQGIGCFSTNPKQLLAKLISAKFRDNLVWHSGDSVAAPVLRCAASIQNNHSQYQHFGIEYYGECWTGNVTEELLENNQIEIDRCYKVNSKVYVGKADTMYIYKFNPGNQSHSQPLLSASPASCVRT</sequence>
<dbReference type="InterPro" id="IPR000884">
    <property type="entry name" value="TSP1_rpt"/>
</dbReference>
<name>A0A913YKD3_EXADI</name>
<reference evidence="4" key="1">
    <citation type="submission" date="2022-11" db="UniProtKB">
        <authorList>
            <consortium name="EnsemblMetazoa"/>
        </authorList>
    </citation>
    <scope>IDENTIFICATION</scope>
</reference>
<protein>
    <submittedName>
        <fullName evidence="4">Uncharacterized protein</fullName>
    </submittedName>
</protein>
<evidence type="ECO:0000256" key="2">
    <source>
        <dbReference type="ARBA" id="ARBA00023157"/>
    </source>
</evidence>
<feature type="chain" id="PRO_5036699293" evidence="3">
    <location>
        <begin position="20"/>
        <end position="450"/>
    </location>
</feature>
<dbReference type="Pfam" id="PF00090">
    <property type="entry name" value="TSP_1"/>
    <property type="match status" value="3"/>
</dbReference>
<dbReference type="FunFam" id="2.20.100.10:FF:000001">
    <property type="entry name" value="semaphorin-5A isoform X1"/>
    <property type="match status" value="1"/>
</dbReference>
<keyword evidence="5" id="KW-1185">Reference proteome</keyword>
<dbReference type="Gene3D" id="2.20.100.10">
    <property type="entry name" value="Thrombospondin type-1 (TSP1) repeat"/>
    <property type="match status" value="3"/>
</dbReference>
<dbReference type="AlphaFoldDB" id="A0A913YKD3"/>
<evidence type="ECO:0000313" key="5">
    <source>
        <dbReference type="Proteomes" id="UP000887567"/>
    </source>
</evidence>
<dbReference type="KEGG" id="epa:114575227"/>
<evidence type="ECO:0000256" key="1">
    <source>
        <dbReference type="ARBA" id="ARBA00022737"/>
    </source>
</evidence>
<organism evidence="4 5">
    <name type="scientific">Exaiptasia diaphana</name>
    <name type="common">Tropical sea anemone</name>
    <name type="synonym">Aiptasia pulchella</name>
    <dbReference type="NCBI Taxonomy" id="2652724"/>
    <lineage>
        <taxon>Eukaryota</taxon>
        <taxon>Metazoa</taxon>
        <taxon>Cnidaria</taxon>
        <taxon>Anthozoa</taxon>
        <taxon>Hexacorallia</taxon>
        <taxon>Actiniaria</taxon>
        <taxon>Aiptasiidae</taxon>
        <taxon>Exaiptasia</taxon>
    </lineage>
</organism>
<proteinExistence type="predicted"/>
<dbReference type="InterPro" id="IPR052065">
    <property type="entry name" value="Compl_asym_regulator"/>
</dbReference>
<feature type="signal peptide" evidence="3">
    <location>
        <begin position="1"/>
        <end position="19"/>
    </location>
</feature>
<keyword evidence="2" id="KW-1015">Disulfide bond</keyword>
<accession>A0A913YKD3</accession>
<dbReference type="OrthoDB" id="5974080at2759"/>
<dbReference type="SUPFAM" id="SSF82895">
    <property type="entry name" value="TSP-1 type 1 repeat"/>
    <property type="match status" value="3"/>
</dbReference>
<dbReference type="InterPro" id="IPR036383">
    <property type="entry name" value="TSP1_rpt_sf"/>
</dbReference>